<feature type="region of interest" description="Disordered" evidence="3">
    <location>
        <begin position="35"/>
        <end position="63"/>
    </location>
</feature>
<comment type="caution">
    <text evidence="6">The sequence shown here is derived from an EMBL/GenBank/DDBJ whole genome shotgun (WGS) entry which is preliminary data.</text>
</comment>
<evidence type="ECO:0000313" key="7">
    <source>
        <dbReference type="Proteomes" id="UP001268542"/>
    </source>
</evidence>
<dbReference type="PROSITE" id="PS51318">
    <property type="entry name" value="TAT"/>
    <property type="match status" value="1"/>
</dbReference>
<dbReference type="Gene3D" id="3.40.710.10">
    <property type="entry name" value="DD-peptidase/beta-lactamase superfamily"/>
    <property type="match status" value="1"/>
</dbReference>
<dbReference type="InterPro" id="IPR000871">
    <property type="entry name" value="Beta-lactam_class-A"/>
</dbReference>
<dbReference type="NCBIfam" id="NF033103">
    <property type="entry name" value="bla_class_A"/>
    <property type="match status" value="1"/>
</dbReference>
<keyword evidence="6" id="KW-0378">Hydrolase</keyword>
<keyword evidence="7" id="KW-1185">Reference proteome</keyword>
<evidence type="ECO:0000256" key="2">
    <source>
        <dbReference type="ARBA" id="ARBA00030171"/>
    </source>
</evidence>
<feature type="signal peptide" evidence="4">
    <location>
        <begin position="1"/>
        <end position="38"/>
    </location>
</feature>
<evidence type="ECO:0000256" key="4">
    <source>
        <dbReference type="SAM" id="SignalP"/>
    </source>
</evidence>
<evidence type="ECO:0000313" key="6">
    <source>
        <dbReference type="EMBL" id="MDT9594714.1"/>
    </source>
</evidence>
<feature type="domain" description="Beta-lactamase class A catalytic" evidence="5">
    <location>
        <begin position="77"/>
        <end position="300"/>
    </location>
</feature>
<dbReference type="GO" id="GO:0008800">
    <property type="term" value="F:beta-lactamase activity"/>
    <property type="evidence" value="ECO:0007669"/>
    <property type="project" value="UniProtKB-EC"/>
</dbReference>
<dbReference type="Pfam" id="PF13354">
    <property type="entry name" value="Beta-lactamase2"/>
    <property type="match status" value="1"/>
</dbReference>
<dbReference type="InterPro" id="IPR006311">
    <property type="entry name" value="TAT_signal"/>
</dbReference>
<sequence>MTTTSPSPDRSLGRRAVLAGTLGAAALVATGSAATATAAQPVLDPREHPTGGRRGGAARRDDAGIRAIEERHDRRVGVHARNLRTGAELVHRPDETFATCSTFKTLAVGAVLAGRLTVPDRRALQRRAYWPPSLVAGAGYAPRLQAWQDAGYAPTVAEVCDATVADSDNAGANLLLQLVGGPAGVTALARALGDRTTTLTRWEPDLNEWEPGQTFDVTSPRAIGRSHEQLLVGNGLDRAGRARLRGWMLANRTGDGTLRAGLPDGWTLASKTGSGARGTRNDVGVAWAPDGTPLLISCLTNGPEADSPSIDAPLAEVAARCVEALA</sequence>
<dbReference type="PANTHER" id="PTHR35333:SF3">
    <property type="entry name" value="BETA-LACTAMASE-TYPE TRANSPEPTIDASE FOLD CONTAINING PROTEIN"/>
    <property type="match status" value="1"/>
</dbReference>
<dbReference type="InterPro" id="IPR045155">
    <property type="entry name" value="Beta-lactam_cat"/>
</dbReference>
<dbReference type="Proteomes" id="UP001268542">
    <property type="component" value="Unassembled WGS sequence"/>
</dbReference>
<proteinExistence type="predicted"/>
<dbReference type="PRINTS" id="PR00118">
    <property type="entry name" value="BLACTAMASEA"/>
</dbReference>
<evidence type="ECO:0000256" key="1">
    <source>
        <dbReference type="ARBA" id="ARBA00018879"/>
    </source>
</evidence>
<dbReference type="PANTHER" id="PTHR35333">
    <property type="entry name" value="BETA-LACTAMASE"/>
    <property type="match status" value="1"/>
</dbReference>
<gene>
    <name evidence="6" type="primary">bla</name>
    <name evidence="6" type="ORF">RDV89_16630</name>
</gene>
<reference evidence="6 7" key="1">
    <citation type="submission" date="2023-08" db="EMBL/GenBank/DDBJ databases">
        <title>Nocardioides seae sp. nov., a bacterium isolated from a soil.</title>
        <authorList>
            <person name="Wang X."/>
        </authorList>
    </citation>
    <scope>NUCLEOTIDE SEQUENCE [LARGE SCALE GENOMIC DNA]</scope>
    <source>
        <strain evidence="6 7">YZH12</strain>
    </source>
</reference>
<accession>A0ABU3PZR9</accession>
<dbReference type="RefSeq" id="WP_315734738.1">
    <property type="nucleotide sequence ID" value="NZ_JAVYII010000008.1"/>
</dbReference>
<feature type="chain" id="PRO_5046589965" description="Beta-lactamase" evidence="4">
    <location>
        <begin position="39"/>
        <end position="326"/>
    </location>
</feature>
<protein>
    <recommendedName>
        <fullName evidence="1">Beta-lactamase</fullName>
    </recommendedName>
    <alternativeName>
        <fullName evidence="2">Penicillinase</fullName>
    </alternativeName>
</protein>
<evidence type="ECO:0000259" key="5">
    <source>
        <dbReference type="Pfam" id="PF13354"/>
    </source>
</evidence>
<organism evidence="6 7">
    <name type="scientific">Nocardioides imazamoxiresistens</name>
    <dbReference type="NCBI Taxonomy" id="3231893"/>
    <lineage>
        <taxon>Bacteria</taxon>
        <taxon>Bacillati</taxon>
        <taxon>Actinomycetota</taxon>
        <taxon>Actinomycetes</taxon>
        <taxon>Propionibacteriales</taxon>
        <taxon>Nocardioidaceae</taxon>
        <taxon>Nocardioides</taxon>
    </lineage>
</organism>
<evidence type="ECO:0000256" key="3">
    <source>
        <dbReference type="SAM" id="MobiDB-lite"/>
    </source>
</evidence>
<dbReference type="InterPro" id="IPR012338">
    <property type="entry name" value="Beta-lactam/transpept-like"/>
</dbReference>
<keyword evidence="4" id="KW-0732">Signal</keyword>
<dbReference type="EMBL" id="JAVYII010000008">
    <property type="protein sequence ID" value="MDT9594714.1"/>
    <property type="molecule type" value="Genomic_DNA"/>
</dbReference>
<dbReference type="SUPFAM" id="SSF56601">
    <property type="entry name" value="beta-lactamase/transpeptidase-like"/>
    <property type="match status" value="1"/>
</dbReference>
<name>A0ABU3PZR9_9ACTN</name>